<dbReference type="InterPro" id="IPR027948">
    <property type="entry name" value="DUF4436"/>
</dbReference>
<dbReference type="PANTHER" id="PTHR37330">
    <property type="entry name" value="CONSERVED TRANSMEMBRANE PROTEIN-RELATED"/>
    <property type="match status" value="1"/>
</dbReference>
<dbReference type="OrthoDB" id="538036at2759"/>
<dbReference type="EMBL" id="LSYV01000012">
    <property type="protein sequence ID" value="KXZ51894.1"/>
    <property type="molecule type" value="Genomic_DNA"/>
</dbReference>
<accession>A0A150GQ13</accession>
<organism evidence="2 3">
    <name type="scientific">Gonium pectorale</name>
    <name type="common">Green alga</name>
    <dbReference type="NCBI Taxonomy" id="33097"/>
    <lineage>
        <taxon>Eukaryota</taxon>
        <taxon>Viridiplantae</taxon>
        <taxon>Chlorophyta</taxon>
        <taxon>core chlorophytes</taxon>
        <taxon>Chlorophyceae</taxon>
        <taxon>CS clade</taxon>
        <taxon>Chlamydomonadales</taxon>
        <taxon>Volvocaceae</taxon>
        <taxon>Gonium</taxon>
    </lineage>
</organism>
<proteinExistence type="predicted"/>
<feature type="transmembrane region" description="Helical" evidence="1">
    <location>
        <begin position="162"/>
        <end position="186"/>
    </location>
</feature>
<sequence length="313" mass="34389">MDTLDQVNIEFDLVDVRPAQREIEWLLELDLGGKYAERVESGLFDIGEGLDLVVELGRHQSIKLTQGDSLSSLSVIMIVEDESALFNYPFDVYSIEFEIKSLIVDTTVEPYEMMTVDTGMILYEGELGWETHAELSAVYDEDNSTTGIKFFMEIHRSTSVKFFSMFIVILMWAISLFVFVLALNYCLSRSDEISYDVPALAVGLLFALPFVRDVQPNVPVVGATIDVFGFFWNVALVAGAAVIVLAALATRVQRNTIRQYEEAEAAGALQAQQGADGSVASAGSFKQHQQPKASAVVPVVVGPGGWTANRQPA</sequence>
<evidence type="ECO:0000313" key="3">
    <source>
        <dbReference type="Proteomes" id="UP000075714"/>
    </source>
</evidence>
<protein>
    <submittedName>
        <fullName evidence="2">Uncharacterized protein</fullName>
    </submittedName>
</protein>
<keyword evidence="1" id="KW-0472">Membrane</keyword>
<evidence type="ECO:0000256" key="1">
    <source>
        <dbReference type="SAM" id="Phobius"/>
    </source>
</evidence>
<evidence type="ECO:0000313" key="2">
    <source>
        <dbReference type="EMBL" id="KXZ51894.1"/>
    </source>
</evidence>
<gene>
    <name evidence="2" type="ORF">GPECTOR_11g328</name>
</gene>
<dbReference type="Proteomes" id="UP000075714">
    <property type="component" value="Unassembled WGS sequence"/>
</dbReference>
<comment type="caution">
    <text evidence="2">The sequence shown here is derived from an EMBL/GenBank/DDBJ whole genome shotgun (WGS) entry which is preliminary data.</text>
</comment>
<dbReference type="STRING" id="33097.A0A150GQ13"/>
<dbReference type="PANTHER" id="PTHR37330:SF1">
    <property type="entry name" value="CONSERVED TRANSMEMBRANE PROTEIN-RELATED"/>
    <property type="match status" value="1"/>
</dbReference>
<keyword evidence="1" id="KW-1133">Transmembrane helix</keyword>
<reference evidence="3" key="1">
    <citation type="journal article" date="2016" name="Nat. Commun.">
        <title>The Gonium pectorale genome demonstrates co-option of cell cycle regulation during the evolution of multicellularity.</title>
        <authorList>
            <person name="Hanschen E.R."/>
            <person name="Marriage T.N."/>
            <person name="Ferris P.J."/>
            <person name="Hamaji T."/>
            <person name="Toyoda A."/>
            <person name="Fujiyama A."/>
            <person name="Neme R."/>
            <person name="Noguchi H."/>
            <person name="Minakuchi Y."/>
            <person name="Suzuki M."/>
            <person name="Kawai-Toyooka H."/>
            <person name="Smith D.R."/>
            <person name="Sparks H."/>
            <person name="Anderson J."/>
            <person name="Bakaric R."/>
            <person name="Luria V."/>
            <person name="Karger A."/>
            <person name="Kirschner M.W."/>
            <person name="Durand P.M."/>
            <person name="Michod R.E."/>
            <person name="Nozaki H."/>
            <person name="Olson B.J."/>
        </authorList>
    </citation>
    <scope>NUCLEOTIDE SEQUENCE [LARGE SCALE GENOMIC DNA]</scope>
    <source>
        <strain evidence="3">NIES-2863</strain>
    </source>
</reference>
<keyword evidence="3" id="KW-1185">Reference proteome</keyword>
<dbReference type="AlphaFoldDB" id="A0A150GQ13"/>
<keyword evidence="1" id="KW-0812">Transmembrane</keyword>
<feature type="transmembrane region" description="Helical" evidence="1">
    <location>
        <begin position="193"/>
        <end position="210"/>
    </location>
</feature>
<name>A0A150GQ13_GONPE</name>
<dbReference type="Pfam" id="PF14494">
    <property type="entry name" value="DUF4436"/>
    <property type="match status" value="1"/>
</dbReference>
<feature type="transmembrane region" description="Helical" evidence="1">
    <location>
        <begin position="230"/>
        <end position="249"/>
    </location>
</feature>